<protein>
    <submittedName>
        <fullName evidence="2">Uncharacterized protein</fullName>
    </submittedName>
</protein>
<feature type="region of interest" description="Disordered" evidence="1">
    <location>
        <begin position="384"/>
        <end position="415"/>
    </location>
</feature>
<organism evidence="2 3">
    <name type="scientific">Gonium pectorale</name>
    <name type="common">Green alga</name>
    <dbReference type="NCBI Taxonomy" id="33097"/>
    <lineage>
        <taxon>Eukaryota</taxon>
        <taxon>Viridiplantae</taxon>
        <taxon>Chlorophyta</taxon>
        <taxon>core chlorophytes</taxon>
        <taxon>Chlorophyceae</taxon>
        <taxon>CS clade</taxon>
        <taxon>Chlamydomonadales</taxon>
        <taxon>Volvocaceae</taxon>
        <taxon>Gonium</taxon>
    </lineage>
</organism>
<feature type="compositionally biased region" description="Low complexity" evidence="1">
    <location>
        <begin position="241"/>
        <end position="259"/>
    </location>
</feature>
<proteinExistence type="predicted"/>
<feature type="region of interest" description="Disordered" evidence="1">
    <location>
        <begin position="50"/>
        <end position="136"/>
    </location>
</feature>
<feature type="compositionally biased region" description="Low complexity" evidence="1">
    <location>
        <begin position="161"/>
        <end position="173"/>
    </location>
</feature>
<dbReference type="Proteomes" id="UP000075714">
    <property type="component" value="Unassembled WGS sequence"/>
</dbReference>
<gene>
    <name evidence="2" type="ORF">GPECTOR_13g678</name>
</gene>
<dbReference type="EMBL" id="LSYV01000014">
    <property type="protein sequence ID" value="KXZ51191.1"/>
    <property type="molecule type" value="Genomic_DNA"/>
</dbReference>
<feature type="compositionally biased region" description="Low complexity" evidence="1">
    <location>
        <begin position="104"/>
        <end position="113"/>
    </location>
</feature>
<dbReference type="OrthoDB" id="552522at2759"/>
<keyword evidence="3" id="KW-1185">Reference proteome</keyword>
<feature type="compositionally biased region" description="Basic residues" evidence="1">
    <location>
        <begin position="121"/>
        <end position="130"/>
    </location>
</feature>
<dbReference type="AlphaFoldDB" id="A0A150GN23"/>
<feature type="compositionally biased region" description="Low complexity" evidence="1">
    <location>
        <begin position="189"/>
        <end position="199"/>
    </location>
</feature>
<feature type="region of interest" description="Disordered" evidence="1">
    <location>
        <begin position="150"/>
        <end position="275"/>
    </location>
</feature>
<comment type="caution">
    <text evidence="2">The sequence shown here is derived from an EMBL/GenBank/DDBJ whole genome shotgun (WGS) entry which is preliminary data.</text>
</comment>
<feature type="region of interest" description="Disordered" evidence="1">
    <location>
        <begin position="1"/>
        <end position="37"/>
    </location>
</feature>
<accession>A0A150GN23</accession>
<reference evidence="3" key="1">
    <citation type="journal article" date="2016" name="Nat. Commun.">
        <title>The Gonium pectorale genome demonstrates co-option of cell cycle regulation during the evolution of multicellularity.</title>
        <authorList>
            <person name="Hanschen E.R."/>
            <person name="Marriage T.N."/>
            <person name="Ferris P.J."/>
            <person name="Hamaji T."/>
            <person name="Toyoda A."/>
            <person name="Fujiyama A."/>
            <person name="Neme R."/>
            <person name="Noguchi H."/>
            <person name="Minakuchi Y."/>
            <person name="Suzuki M."/>
            <person name="Kawai-Toyooka H."/>
            <person name="Smith D.R."/>
            <person name="Sparks H."/>
            <person name="Anderson J."/>
            <person name="Bakaric R."/>
            <person name="Luria V."/>
            <person name="Karger A."/>
            <person name="Kirschner M.W."/>
            <person name="Durand P.M."/>
            <person name="Michod R.E."/>
            <person name="Nozaki H."/>
            <person name="Olson B.J."/>
        </authorList>
    </citation>
    <scope>NUCLEOTIDE SEQUENCE [LARGE SCALE GENOMIC DNA]</scope>
    <source>
        <strain evidence="3">NIES-2863</strain>
    </source>
</reference>
<name>A0A150GN23_GONPE</name>
<feature type="compositionally biased region" description="Polar residues" evidence="1">
    <location>
        <begin position="394"/>
        <end position="403"/>
    </location>
</feature>
<feature type="compositionally biased region" description="Low complexity" evidence="1">
    <location>
        <begin position="210"/>
        <end position="232"/>
    </location>
</feature>
<feature type="compositionally biased region" description="Gly residues" evidence="1">
    <location>
        <begin position="55"/>
        <end position="79"/>
    </location>
</feature>
<sequence length="627" mass="62808">MSGGPTGFGPHSGFGSGVAPVRRPPPPMPAAEAPDAVYCSPRHQDVVAGWSAGRRSGGGAAAPEAGGGGGPGVAGGRGPGHLSCVSAPHLHPHAGAQQGRYFLQQQQSQSQSQALGPHTAGHQHHQHHRSAGSAAQAFAQSPVQVQGHGLFQQAQPPPPQQQQQQHGPYPHAAQYRHDSLQRLQHHHQQQQQQPPHAAHGSVPSAHQVLQQHQGPQLQQHQGPQLQQHQGLPRPLSAHLPQQAASSQATTASASASTAAKLQMWPGPATGGLGADARRVESPLPFVASEPPGLGSWRADRPDVDLDALGRRSQPPAASVVVGALHGPAAGVLPDQHYLARGSSDGLADPTYGFATAPGGADADLSDELDPLALEPMILQLLENDDDDDYHPTARSGSLTQPQRSGGAGGSAGPADWASAHHGVGLRLHQQMNAFGSVPVRSQLSELAAGPSSFHGGGAGLAAWMASRSKSSTGTTAADPVGIGGAAALHCVQGVAAAVAAAWAQPMSADATAAMAAAAVAPAPAAAAARHMGAGGAVRAGYGNGSGGAAEARALSRESCGTLRAARGGRGPGPGAGFRALAAAKASAAKASAAGGGRSGGGYFDVGSLAASSLPNANLLAVMQRRDA</sequence>
<evidence type="ECO:0000313" key="2">
    <source>
        <dbReference type="EMBL" id="KXZ51191.1"/>
    </source>
</evidence>
<feature type="compositionally biased region" description="Gly residues" evidence="1">
    <location>
        <begin position="1"/>
        <end position="16"/>
    </location>
</feature>
<evidence type="ECO:0000256" key="1">
    <source>
        <dbReference type="SAM" id="MobiDB-lite"/>
    </source>
</evidence>
<evidence type="ECO:0000313" key="3">
    <source>
        <dbReference type="Proteomes" id="UP000075714"/>
    </source>
</evidence>